<sequence length="238" mass="25324">MASRFFSQDSGFARVLALVADVAIVSMALTLTAIPVVTLGAGLAAANVVAGQLVAEDGAHPWRTFWRVFSRSLRIATPGWLALLAVGFAVVYELMLLRAESGMIVDAMRIGLISAAILAALVAQWFFALAGHAAIRRPTSGARPSETGAAVLVEEKRVTRAPASLGEIAQAAMFAAIRYLPLSALGLASWLAPLLAAWWWPAAVPTLIFFTLVFIPAFVIYVKTLAIGQLVREITQLP</sequence>
<gene>
    <name evidence="2" type="ORF">J2S49_001366</name>
</gene>
<keyword evidence="1" id="KW-1133">Transmembrane helix</keyword>
<feature type="transmembrane region" description="Helical" evidence="1">
    <location>
        <begin position="107"/>
        <end position="130"/>
    </location>
</feature>
<feature type="transmembrane region" description="Helical" evidence="1">
    <location>
        <begin position="12"/>
        <end position="31"/>
    </location>
</feature>
<keyword evidence="1" id="KW-0812">Transmembrane</keyword>
<proteinExistence type="predicted"/>
<reference evidence="2 3" key="1">
    <citation type="submission" date="2023-07" db="EMBL/GenBank/DDBJ databases">
        <title>Sequencing the genomes of 1000 actinobacteria strains.</title>
        <authorList>
            <person name="Klenk H.-P."/>
        </authorList>
    </citation>
    <scope>NUCLEOTIDE SEQUENCE [LARGE SCALE GENOMIC DNA]</scope>
    <source>
        <strain evidence="2 3">DSM 102162</strain>
    </source>
</reference>
<keyword evidence="3" id="KW-1185">Reference proteome</keyword>
<evidence type="ECO:0000256" key="1">
    <source>
        <dbReference type="SAM" id="Phobius"/>
    </source>
</evidence>
<dbReference type="EMBL" id="JAUSQW010000001">
    <property type="protein sequence ID" value="MDP9801290.1"/>
    <property type="molecule type" value="Genomic_DNA"/>
</dbReference>
<keyword evidence="1" id="KW-0472">Membrane</keyword>
<feature type="transmembrane region" description="Helical" evidence="1">
    <location>
        <begin position="75"/>
        <end position="95"/>
    </location>
</feature>
<protein>
    <submittedName>
        <fullName evidence="2">Membrane protein YesL</fullName>
    </submittedName>
</protein>
<organism evidence="2 3">
    <name type="scientific">Arcanobacterium wilhelmae</name>
    <dbReference type="NCBI Taxonomy" id="1803177"/>
    <lineage>
        <taxon>Bacteria</taxon>
        <taxon>Bacillati</taxon>
        <taxon>Actinomycetota</taxon>
        <taxon>Actinomycetes</taxon>
        <taxon>Actinomycetales</taxon>
        <taxon>Actinomycetaceae</taxon>
        <taxon>Arcanobacterium</taxon>
    </lineage>
</organism>
<name>A0ABT9NC45_9ACTO</name>
<accession>A0ABT9NC45</accession>
<comment type="caution">
    <text evidence="2">The sequence shown here is derived from an EMBL/GenBank/DDBJ whole genome shotgun (WGS) entry which is preliminary data.</text>
</comment>
<feature type="transmembrane region" description="Helical" evidence="1">
    <location>
        <begin position="179"/>
        <end position="200"/>
    </location>
</feature>
<dbReference type="Proteomes" id="UP001235966">
    <property type="component" value="Unassembled WGS sequence"/>
</dbReference>
<feature type="transmembrane region" description="Helical" evidence="1">
    <location>
        <begin position="206"/>
        <end position="226"/>
    </location>
</feature>
<dbReference type="RefSeq" id="WP_278059174.1">
    <property type="nucleotide sequence ID" value="NZ_CP121247.1"/>
</dbReference>
<evidence type="ECO:0000313" key="3">
    <source>
        <dbReference type="Proteomes" id="UP001235966"/>
    </source>
</evidence>
<evidence type="ECO:0000313" key="2">
    <source>
        <dbReference type="EMBL" id="MDP9801290.1"/>
    </source>
</evidence>